<evidence type="ECO:0000313" key="2">
    <source>
        <dbReference type="Proteomes" id="UP001519343"/>
    </source>
</evidence>
<name>A0ABS4GJN0_9BACL</name>
<dbReference type="RefSeq" id="WP_209808443.1">
    <property type="nucleotide sequence ID" value="NZ_JAGGKT010000001.1"/>
</dbReference>
<reference evidence="1 2" key="1">
    <citation type="submission" date="2021-03" db="EMBL/GenBank/DDBJ databases">
        <title>Genomic Encyclopedia of Type Strains, Phase IV (KMG-IV): sequencing the most valuable type-strain genomes for metagenomic binning, comparative biology and taxonomic classification.</title>
        <authorList>
            <person name="Goeker M."/>
        </authorList>
    </citation>
    <scope>NUCLEOTIDE SEQUENCE [LARGE SCALE GENOMIC DNA]</scope>
    <source>
        <strain evidence="1 2">DSM 24738</strain>
    </source>
</reference>
<dbReference type="Proteomes" id="UP001519343">
    <property type="component" value="Unassembled WGS sequence"/>
</dbReference>
<evidence type="ECO:0000313" key="1">
    <source>
        <dbReference type="EMBL" id="MBP1930456.1"/>
    </source>
</evidence>
<organism evidence="1 2">
    <name type="scientific">Ammoniphilus resinae</name>
    <dbReference type="NCBI Taxonomy" id="861532"/>
    <lineage>
        <taxon>Bacteria</taxon>
        <taxon>Bacillati</taxon>
        <taxon>Bacillota</taxon>
        <taxon>Bacilli</taxon>
        <taxon>Bacillales</taxon>
        <taxon>Paenibacillaceae</taxon>
        <taxon>Aneurinibacillus group</taxon>
        <taxon>Ammoniphilus</taxon>
    </lineage>
</organism>
<proteinExistence type="predicted"/>
<comment type="caution">
    <text evidence="1">The sequence shown here is derived from an EMBL/GenBank/DDBJ whole genome shotgun (WGS) entry which is preliminary data.</text>
</comment>
<sequence length="66" mass="7542">MYVNLTVLSPTEIEKEFRSFPDGMDFVSFNALTNIEAGNRMYPRGIGFELRFKTKAWHGINGTLLV</sequence>
<protein>
    <submittedName>
        <fullName evidence="1">Uncharacterized protein</fullName>
    </submittedName>
</protein>
<gene>
    <name evidence="1" type="ORF">J2Z37_000443</name>
</gene>
<keyword evidence="2" id="KW-1185">Reference proteome</keyword>
<dbReference type="EMBL" id="JAGGKT010000001">
    <property type="protein sequence ID" value="MBP1930456.1"/>
    <property type="molecule type" value="Genomic_DNA"/>
</dbReference>
<accession>A0ABS4GJN0</accession>